<dbReference type="GO" id="GO:0022900">
    <property type="term" value="P:electron transport chain"/>
    <property type="evidence" value="ECO:0007669"/>
    <property type="project" value="UniProtKB-UniRule"/>
</dbReference>
<evidence type="ECO:0000256" key="11">
    <source>
        <dbReference type="SAM" id="Phobius"/>
    </source>
</evidence>
<dbReference type="PROSITE" id="PS51379">
    <property type="entry name" value="4FE4S_FER_2"/>
    <property type="match status" value="4"/>
</dbReference>
<dbReference type="Gene3D" id="1.10.15.40">
    <property type="entry name" value="Electron transport complex subunit B, putative Fe-S cluster"/>
    <property type="match status" value="1"/>
</dbReference>
<evidence type="ECO:0000256" key="6">
    <source>
        <dbReference type="ARBA" id="ARBA00022982"/>
    </source>
</evidence>
<dbReference type="SUPFAM" id="SSF54862">
    <property type="entry name" value="4Fe-4S ferredoxins"/>
    <property type="match status" value="1"/>
</dbReference>
<evidence type="ECO:0000256" key="10">
    <source>
        <dbReference type="HAMAP-Rule" id="MF_00463"/>
    </source>
</evidence>
<evidence type="ECO:0000256" key="9">
    <source>
        <dbReference type="ARBA" id="ARBA00023136"/>
    </source>
</evidence>
<feature type="domain" description="4Fe-4S ferredoxin-type" evidence="12">
    <location>
        <begin position="159"/>
        <end position="188"/>
    </location>
</feature>
<dbReference type="GO" id="GO:0051539">
    <property type="term" value="F:4 iron, 4 sulfur cluster binding"/>
    <property type="evidence" value="ECO:0007669"/>
    <property type="project" value="UniProtKB-UniRule"/>
</dbReference>
<feature type="binding site" evidence="10">
    <location>
        <position position="73"/>
    </location>
    <ligand>
        <name>[4Fe-4S] cluster</name>
        <dbReference type="ChEBI" id="CHEBI:49883"/>
        <label>1</label>
    </ligand>
</feature>
<keyword evidence="6 10" id="KW-0249">Electron transport</keyword>
<dbReference type="GO" id="GO:0046872">
    <property type="term" value="F:metal ion binding"/>
    <property type="evidence" value="ECO:0007669"/>
    <property type="project" value="UniProtKB-KW"/>
</dbReference>
<keyword evidence="1 10" id="KW-0813">Transport</keyword>
<reference evidence="14" key="1">
    <citation type="journal article" date="2020" name="mSystems">
        <title>Genome- and Community-Level Interaction Insights into Carbon Utilization and Element Cycling Functions of Hydrothermarchaeota in Hydrothermal Sediment.</title>
        <authorList>
            <person name="Zhou Z."/>
            <person name="Liu Y."/>
            <person name="Xu W."/>
            <person name="Pan J."/>
            <person name="Luo Z.H."/>
            <person name="Li M."/>
        </authorList>
    </citation>
    <scope>NUCLEOTIDE SEQUENCE [LARGE SCALE GENOMIC DNA]</scope>
    <source>
        <strain evidence="14">HyVt-219</strain>
    </source>
</reference>
<evidence type="ECO:0000256" key="2">
    <source>
        <dbReference type="ARBA" id="ARBA00022485"/>
    </source>
</evidence>
<dbReference type="InterPro" id="IPR010207">
    <property type="entry name" value="Elect_transpt_cplx_RnfB/RsxB"/>
</dbReference>
<dbReference type="PANTHER" id="PTHR43560:SF1">
    <property type="entry name" value="ION-TRANSLOCATING OXIDOREDUCTASE COMPLEX SUBUNIT B"/>
    <property type="match status" value="1"/>
</dbReference>
<dbReference type="EMBL" id="DRBC01000166">
    <property type="protein sequence ID" value="HDN84678.1"/>
    <property type="molecule type" value="Genomic_DNA"/>
</dbReference>
<feature type="domain" description="4Fe-4S ferredoxin-type" evidence="12">
    <location>
        <begin position="201"/>
        <end position="233"/>
    </location>
</feature>
<dbReference type="InterPro" id="IPR007202">
    <property type="entry name" value="4Fe-4S_dom"/>
</dbReference>
<evidence type="ECO:0000256" key="3">
    <source>
        <dbReference type="ARBA" id="ARBA00022723"/>
    </source>
</evidence>
<evidence type="ECO:0000259" key="13">
    <source>
        <dbReference type="PROSITE" id="PS51656"/>
    </source>
</evidence>
<feature type="binding site" evidence="10">
    <location>
        <position position="57"/>
    </location>
    <ligand>
        <name>[4Fe-4S] cluster</name>
        <dbReference type="ChEBI" id="CHEBI:49883"/>
        <label>1</label>
    </ligand>
</feature>
<dbReference type="GO" id="GO:0009055">
    <property type="term" value="F:electron transfer activity"/>
    <property type="evidence" value="ECO:0007669"/>
    <property type="project" value="InterPro"/>
</dbReference>
<keyword evidence="11" id="KW-1133">Transmembrane helix</keyword>
<keyword evidence="7 10" id="KW-0408">Iron</keyword>
<feature type="binding site" evidence="10">
    <location>
        <position position="52"/>
    </location>
    <ligand>
        <name>[4Fe-4S] cluster</name>
        <dbReference type="ChEBI" id="CHEBI:49883"/>
        <label>1</label>
    </ligand>
</feature>
<dbReference type="InterPro" id="IPR017900">
    <property type="entry name" value="4Fe4S_Fe_S_CS"/>
</dbReference>
<keyword evidence="10" id="KW-1003">Cell membrane</keyword>
<feature type="domain" description="4Fe-4S" evidence="13">
    <location>
        <begin position="32"/>
        <end position="90"/>
    </location>
</feature>
<comment type="function">
    <text evidence="10">Part of a membrane-bound complex that couples electron transfer with translocation of ions across the membrane.</text>
</comment>
<evidence type="ECO:0000256" key="4">
    <source>
        <dbReference type="ARBA" id="ARBA00022737"/>
    </source>
</evidence>
<feature type="domain" description="4Fe-4S ferredoxin-type" evidence="12">
    <location>
        <begin position="234"/>
        <end position="263"/>
    </location>
</feature>
<protein>
    <recommendedName>
        <fullName evidence="10">Ion-translocating oxidoreductase complex subunit B</fullName>
        <ecNumber evidence="10">7.-.-.-</ecNumber>
    </recommendedName>
    <alternativeName>
        <fullName evidence="10">Rnf electron transport complex subunit B</fullName>
    </alternativeName>
</protein>
<keyword evidence="4 10" id="KW-0677">Repeat</keyword>
<name>A0A7V0QT87_UNCAE</name>
<keyword evidence="5 10" id="KW-1278">Translocase</keyword>
<dbReference type="PANTHER" id="PTHR43560">
    <property type="entry name" value="ION-TRANSLOCATING OXIDOREDUCTASE COMPLEX SUBUNIT B"/>
    <property type="match status" value="1"/>
</dbReference>
<dbReference type="HAMAP" id="MF_00463">
    <property type="entry name" value="RsxB_RnfB"/>
    <property type="match status" value="1"/>
</dbReference>
<comment type="similarity">
    <text evidence="10">Belongs to the 4Fe4S bacterial-type ferredoxin family. RnfB subfamily.</text>
</comment>
<organism evidence="14">
    <name type="scientific">Aerophobetes bacterium</name>
    <dbReference type="NCBI Taxonomy" id="2030807"/>
    <lineage>
        <taxon>Bacteria</taxon>
        <taxon>Candidatus Aerophobota</taxon>
    </lineage>
</organism>
<dbReference type="InterPro" id="IPR050395">
    <property type="entry name" value="4Fe4S_Ferredoxin_RnfB"/>
</dbReference>
<keyword evidence="3 10" id="KW-0479">Metal-binding</keyword>
<feature type="transmembrane region" description="Helical" evidence="11">
    <location>
        <begin position="6"/>
        <end position="25"/>
    </location>
</feature>
<feature type="region of interest" description="Hydrophobic" evidence="10">
    <location>
        <begin position="1"/>
        <end position="26"/>
    </location>
</feature>
<feature type="domain" description="4Fe-4S ferredoxin-type" evidence="12">
    <location>
        <begin position="125"/>
        <end position="158"/>
    </location>
</feature>
<feature type="binding site" evidence="10">
    <location>
        <position position="49"/>
    </location>
    <ligand>
        <name>[4Fe-4S] cluster</name>
        <dbReference type="ChEBI" id="CHEBI:49883"/>
        <label>1</label>
    </ligand>
</feature>
<comment type="caution">
    <text evidence="14">The sequence shown here is derived from an EMBL/GenBank/DDBJ whole genome shotgun (WGS) entry which is preliminary data.</text>
</comment>
<feature type="binding site" evidence="10">
    <location>
        <position position="145"/>
    </location>
    <ligand>
        <name>[4Fe-4S] cluster</name>
        <dbReference type="ChEBI" id="CHEBI:49883"/>
        <label>2</label>
    </ligand>
</feature>
<comment type="subcellular location">
    <subcellularLocation>
        <location evidence="10">Cell membrane</location>
    </subcellularLocation>
</comment>
<keyword evidence="2 10" id="KW-0004">4Fe-4S</keyword>
<feature type="binding site" evidence="10">
    <location>
        <position position="171"/>
    </location>
    <ligand>
        <name>[4Fe-4S] cluster</name>
        <dbReference type="ChEBI" id="CHEBI:49883"/>
        <label>3</label>
    </ligand>
</feature>
<dbReference type="Gene3D" id="3.30.70.20">
    <property type="match status" value="2"/>
</dbReference>
<accession>A0A7V0QT87</accession>
<feature type="binding site" evidence="10">
    <location>
        <position position="168"/>
    </location>
    <ligand>
        <name>[4Fe-4S] cluster</name>
        <dbReference type="ChEBI" id="CHEBI:49883"/>
        <label>3</label>
    </ligand>
</feature>
<comment type="subunit">
    <text evidence="10">The complex is composed of six subunits: RnfA, RnfB, RnfC, RnfD, RnfE and RnfG.</text>
</comment>
<comment type="cofactor">
    <cofactor evidence="10">
        <name>[4Fe-4S] cluster</name>
        <dbReference type="ChEBI" id="CHEBI:49883"/>
    </cofactor>
    <text evidence="10">Binds 3 [4Fe-4S] clusters.</text>
</comment>
<dbReference type="PROSITE" id="PS00198">
    <property type="entry name" value="4FE4S_FER_1"/>
    <property type="match status" value="2"/>
</dbReference>
<feature type="binding site" evidence="10">
    <location>
        <position position="174"/>
    </location>
    <ligand>
        <name>[4Fe-4S] cluster</name>
        <dbReference type="ChEBI" id="CHEBI:49883"/>
        <label>3</label>
    </ligand>
</feature>
<gene>
    <name evidence="10" type="primary">rnfB</name>
    <name evidence="14" type="ORF">ENG47_02815</name>
</gene>
<dbReference type="Pfam" id="PF04060">
    <property type="entry name" value="FeS"/>
    <property type="match status" value="1"/>
</dbReference>
<evidence type="ECO:0000256" key="5">
    <source>
        <dbReference type="ARBA" id="ARBA00022967"/>
    </source>
</evidence>
<dbReference type="AlphaFoldDB" id="A0A7V0QT87"/>
<dbReference type="CDD" id="cd10549">
    <property type="entry name" value="MtMvhB_like"/>
    <property type="match status" value="1"/>
</dbReference>
<keyword evidence="9 10" id="KW-0472">Membrane</keyword>
<feature type="binding site" evidence="10">
    <location>
        <position position="149"/>
    </location>
    <ligand>
        <name>[4Fe-4S] cluster</name>
        <dbReference type="ChEBI" id="CHEBI:49883"/>
        <label>3</label>
    </ligand>
</feature>
<proteinExistence type="inferred from homology"/>
<dbReference type="GO" id="GO:0005886">
    <property type="term" value="C:plasma membrane"/>
    <property type="evidence" value="ECO:0007669"/>
    <property type="project" value="UniProtKB-SubCell"/>
</dbReference>
<dbReference type="Proteomes" id="UP000885660">
    <property type="component" value="Unassembled WGS sequence"/>
</dbReference>
<sequence>MDIVVRAIILMGIIAFLAGMSLSWFNEIFKVKRDKKFEEIVELLGGANCGACGYPGCDAFAEAVLKGENPSKCTVAPPENIKKIGELVGLSVSAEKKKPVLLCVGGIGVEKIRAEYEGLSDCRAVPFAFNGEKACEFGCVGLGTCERACPFDAIKMVDGLPIFDYEKCTGCGICAEVCPRNVIAMVPWNESGLVKCNSPRKGIEVRKECGRGCIKCGICIKVCPEKAITWGDNKLPVVDMSKCTLCGLCVEKCPTKVMRIERGEVLLDLDVNPNLEVKI</sequence>
<feature type="binding site" evidence="10">
    <location>
        <position position="178"/>
    </location>
    <ligand>
        <name>[4Fe-4S] cluster</name>
        <dbReference type="ChEBI" id="CHEBI:49883"/>
        <label>2</label>
    </ligand>
</feature>
<dbReference type="PROSITE" id="PS51656">
    <property type="entry name" value="4FE4S"/>
    <property type="match status" value="1"/>
</dbReference>
<feature type="binding site" evidence="10">
    <location>
        <position position="139"/>
    </location>
    <ligand>
        <name>[4Fe-4S] cluster</name>
        <dbReference type="ChEBI" id="CHEBI:49883"/>
        <label>2</label>
    </ligand>
</feature>
<feature type="binding site" evidence="10">
    <location>
        <position position="135"/>
    </location>
    <ligand>
        <name>[4Fe-4S] cluster</name>
        <dbReference type="ChEBI" id="CHEBI:49883"/>
        <label>2</label>
    </ligand>
</feature>
<evidence type="ECO:0000256" key="7">
    <source>
        <dbReference type="ARBA" id="ARBA00023004"/>
    </source>
</evidence>
<dbReference type="EC" id="7.-.-.-" evidence="10"/>
<keyword evidence="11" id="KW-0812">Transmembrane</keyword>
<evidence type="ECO:0000259" key="12">
    <source>
        <dbReference type="PROSITE" id="PS51379"/>
    </source>
</evidence>
<dbReference type="Pfam" id="PF00037">
    <property type="entry name" value="Fer4"/>
    <property type="match status" value="2"/>
</dbReference>
<keyword evidence="8 10" id="KW-0411">Iron-sulfur</keyword>
<dbReference type="Pfam" id="PF12838">
    <property type="entry name" value="Fer4_7"/>
    <property type="match status" value="1"/>
</dbReference>
<comment type="caution">
    <text evidence="10">Lacks conserved residue(s) required for the propagation of feature annotation.</text>
</comment>
<evidence type="ECO:0000256" key="1">
    <source>
        <dbReference type="ARBA" id="ARBA00022448"/>
    </source>
</evidence>
<evidence type="ECO:0000256" key="8">
    <source>
        <dbReference type="ARBA" id="ARBA00023014"/>
    </source>
</evidence>
<evidence type="ECO:0000313" key="14">
    <source>
        <dbReference type="EMBL" id="HDN84678.1"/>
    </source>
</evidence>
<dbReference type="InterPro" id="IPR017896">
    <property type="entry name" value="4Fe4S_Fe-S-bd"/>
</dbReference>